<dbReference type="Proteomes" id="UP000250140">
    <property type="component" value="Unassembled WGS sequence"/>
</dbReference>
<dbReference type="PANTHER" id="PTHR33048">
    <property type="entry name" value="PTH11-LIKE INTEGRAL MEMBRANE PROTEIN (AFU_ORTHOLOGUE AFUA_5G11245)"/>
    <property type="match status" value="1"/>
</dbReference>
<dbReference type="EMBL" id="KV748825">
    <property type="protein sequence ID" value="OCL12828.1"/>
    <property type="molecule type" value="Genomic_DNA"/>
</dbReference>
<evidence type="ECO:0000256" key="5">
    <source>
        <dbReference type="ARBA" id="ARBA00038359"/>
    </source>
</evidence>
<feature type="domain" description="Rhodopsin" evidence="7">
    <location>
        <begin position="1"/>
        <end position="90"/>
    </location>
</feature>
<evidence type="ECO:0000313" key="8">
    <source>
        <dbReference type="EMBL" id="OCL12828.1"/>
    </source>
</evidence>
<comment type="subcellular location">
    <subcellularLocation>
        <location evidence="1">Membrane</location>
        <topology evidence="1">Multi-pass membrane protein</topology>
    </subcellularLocation>
</comment>
<dbReference type="AlphaFoldDB" id="A0A8E2JX67"/>
<keyword evidence="2 6" id="KW-0812">Transmembrane</keyword>
<keyword evidence="4 6" id="KW-0472">Membrane</keyword>
<evidence type="ECO:0000313" key="9">
    <source>
        <dbReference type="Proteomes" id="UP000250140"/>
    </source>
</evidence>
<name>A0A8E2JX67_9PEZI</name>
<proteinExistence type="inferred from homology"/>
<dbReference type="InterPro" id="IPR052337">
    <property type="entry name" value="SAT4-like"/>
</dbReference>
<organism evidence="8 9">
    <name type="scientific">Glonium stellatum</name>
    <dbReference type="NCBI Taxonomy" id="574774"/>
    <lineage>
        <taxon>Eukaryota</taxon>
        <taxon>Fungi</taxon>
        <taxon>Dikarya</taxon>
        <taxon>Ascomycota</taxon>
        <taxon>Pezizomycotina</taxon>
        <taxon>Dothideomycetes</taxon>
        <taxon>Pleosporomycetidae</taxon>
        <taxon>Gloniales</taxon>
        <taxon>Gloniaceae</taxon>
        <taxon>Glonium</taxon>
    </lineage>
</organism>
<keyword evidence="3 6" id="KW-1133">Transmembrane helix</keyword>
<reference evidence="8 9" key="1">
    <citation type="journal article" date="2016" name="Nat. Commun.">
        <title>Ectomycorrhizal ecology is imprinted in the genome of the dominant symbiotic fungus Cenococcum geophilum.</title>
        <authorList>
            <consortium name="DOE Joint Genome Institute"/>
            <person name="Peter M."/>
            <person name="Kohler A."/>
            <person name="Ohm R.A."/>
            <person name="Kuo A."/>
            <person name="Krutzmann J."/>
            <person name="Morin E."/>
            <person name="Arend M."/>
            <person name="Barry K.W."/>
            <person name="Binder M."/>
            <person name="Choi C."/>
            <person name="Clum A."/>
            <person name="Copeland A."/>
            <person name="Grisel N."/>
            <person name="Haridas S."/>
            <person name="Kipfer T."/>
            <person name="LaButti K."/>
            <person name="Lindquist E."/>
            <person name="Lipzen A."/>
            <person name="Maire R."/>
            <person name="Meier B."/>
            <person name="Mihaltcheva S."/>
            <person name="Molinier V."/>
            <person name="Murat C."/>
            <person name="Poggeler S."/>
            <person name="Quandt C.A."/>
            <person name="Sperisen C."/>
            <person name="Tritt A."/>
            <person name="Tisserant E."/>
            <person name="Crous P.W."/>
            <person name="Henrissat B."/>
            <person name="Nehls U."/>
            <person name="Egli S."/>
            <person name="Spatafora J.W."/>
            <person name="Grigoriev I.V."/>
            <person name="Martin F.M."/>
        </authorList>
    </citation>
    <scope>NUCLEOTIDE SEQUENCE [LARGE SCALE GENOMIC DNA]</scope>
    <source>
        <strain evidence="8 9">CBS 207.34</strain>
    </source>
</reference>
<evidence type="ECO:0000256" key="4">
    <source>
        <dbReference type="ARBA" id="ARBA00023136"/>
    </source>
</evidence>
<evidence type="ECO:0000256" key="1">
    <source>
        <dbReference type="ARBA" id="ARBA00004141"/>
    </source>
</evidence>
<protein>
    <recommendedName>
        <fullName evidence="7">Rhodopsin domain-containing protein</fullName>
    </recommendedName>
</protein>
<gene>
    <name evidence="8" type="ORF">AOQ84DRAFT_261276</name>
</gene>
<evidence type="ECO:0000259" key="7">
    <source>
        <dbReference type="Pfam" id="PF20684"/>
    </source>
</evidence>
<comment type="similarity">
    <text evidence="5">Belongs to the SAT4 family.</text>
</comment>
<keyword evidence="9" id="KW-1185">Reference proteome</keyword>
<dbReference type="PANTHER" id="PTHR33048:SF129">
    <property type="entry name" value="INTEGRAL MEMBRANE PROTEIN-RELATED"/>
    <property type="match status" value="1"/>
</dbReference>
<dbReference type="GO" id="GO:0016020">
    <property type="term" value="C:membrane"/>
    <property type="evidence" value="ECO:0007669"/>
    <property type="project" value="UniProtKB-SubCell"/>
</dbReference>
<dbReference type="Pfam" id="PF20684">
    <property type="entry name" value="Fung_rhodopsin"/>
    <property type="match status" value="1"/>
</dbReference>
<accession>A0A8E2JX67</accession>
<evidence type="ECO:0000256" key="3">
    <source>
        <dbReference type="ARBA" id="ARBA00022989"/>
    </source>
</evidence>
<evidence type="ECO:0000256" key="6">
    <source>
        <dbReference type="SAM" id="Phobius"/>
    </source>
</evidence>
<dbReference type="OrthoDB" id="3934549at2759"/>
<dbReference type="InterPro" id="IPR049326">
    <property type="entry name" value="Rhodopsin_dom_fungi"/>
</dbReference>
<feature type="transmembrane region" description="Helical" evidence="6">
    <location>
        <begin position="26"/>
        <end position="45"/>
    </location>
</feature>
<feature type="transmembrane region" description="Helical" evidence="6">
    <location>
        <begin position="65"/>
        <end position="85"/>
    </location>
</feature>
<feature type="non-terminal residue" evidence="8">
    <location>
        <position position="95"/>
    </location>
</feature>
<sequence>ITSDVAFSCLPIIFLRKLRRPIREKLLLIFLMGLSFFATTASIVRAVDVKQYALSGDITWQTVNLAIWSSLEPYIGILAASLPCLKRPLEGALVH</sequence>
<feature type="non-terminal residue" evidence="8">
    <location>
        <position position="1"/>
    </location>
</feature>
<evidence type="ECO:0000256" key="2">
    <source>
        <dbReference type="ARBA" id="ARBA00022692"/>
    </source>
</evidence>